<comment type="caution">
    <text evidence="1">The sequence shown here is derived from an EMBL/GenBank/DDBJ whole genome shotgun (WGS) entry which is preliminary data.</text>
</comment>
<proteinExistence type="predicted"/>
<keyword evidence="2" id="KW-1185">Reference proteome</keyword>
<gene>
    <name evidence="1" type="ORF">V7S43_011522</name>
</gene>
<evidence type="ECO:0000313" key="1">
    <source>
        <dbReference type="EMBL" id="KAL3663636.1"/>
    </source>
</evidence>
<accession>A0ABD3FB29</accession>
<dbReference type="AlphaFoldDB" id="A0ABD3FB29"/>
<protein>
    <submittedName>
        <fullName evidence="1">Uncharacterized protein</fullName>
    </submittedName>
</protein>
<dbReference type="Proteomes" id="UP001632037">
    <property type="component" value="Unassembled WGS sequence"/>
</dbReference>
<evidence type="ECO:0000313" key="2">
    <source>
        <dbReference type="Proteomes" id="UP001632037"/>
    </source>
</evidence>
<organism evidence="1 2">
    <name type="scientific">Phytophthora oleae</name>
    <dbReference type="NCBI Taxonomy" id="2107226"/>
    <lineage>
        <taxon>Eukaryota</taxon>
        <taxon>Sar</taxon>
        <taxon>Stramenopiles</taxon>
        <taxon>Oomycota</taxon>
        <taxon>Peronosporomycetes</taxon>
        <taxon>Peronosporales</taxon>
        <taxon>Peronosporaceae</taxon>
        <taxon>Phytophthora</taxon>
    </lineage>
</organism>
<reference evidence="1 2" key="1">
    <citation type="submission" date="2024-09" db="EMBL/GenBank/DDBJ databases">
        <title>Genome sequencing and assembly of Phytophthora oleae, isolate VK10A, causative agent of rot of olive drupes.</title>
        <authorList>
            <person name="Conti Taguali S."/>
            <person name="Riolo M."/>
            <person name="La Spada F."/>
            <person name="Cacciola S.O."/>
            <person name="Dionisio G."/>
        </authorList>
    </citation>
    <scope>NUCLEOTIDE SEQUENCE [LARGE SCALE GENOMIC DNA]</scope>
    <source>
        <strain evidence="1 2">VK10A</strain>
    </source>
</reference>
<sequence length="122" mass="13818">MPENYLIALIELEKALAHQVADAVLTDAWRVLLRFLPSLGSAISRNVRAHAEEERLREVARDAGSAYRRPGRAEVLCEGVHEDVEPDNFVLSVRDGVCVERLCMRETLALMDAKRKHITKRL</sequence>
<dbReference type="EMBL" id="JBIMZQ010000027">
    <property type="protein sequence ID" value="KAL3663636.1"/>
    <property type="molecule type" value="Genomic_DNA"/>
</dbReference>
<name>A0ABD3FB29_9STRA</name>